<dbReference type="AlphaFoldDB" id="A0A9Q0NA01"/>
<evidence type="ECO:0000256" key="3">
    <source>
        <dbReference type="ARBA" id="ARBA00022679"/>
    </source>
</evidence>
<dbReference type="Proteomes" id="UP001151699">
    <property type="component" value="Chromosome A"/>
</dbReference>
<evidence type="ECO:0000313" key="13">
    <source>
        <dbReference type="EMBL" id="KAJ6646526.1"/>
    </source>
</evidence>
<keyword evidence="2" id="KW-0328">Glycosyltransferase</keyword>
<evidence type="ECO:0000256" key="2">
    <source>
        <dbReference type="ARBA" id="ARBA00022676"/>
    </source>
</evidence>
<keyword evidence="14" id="KW-1185">Reference proteome</keyword>
<accession>A0A9Q0NA01</accession>
<evidence type="ECO:0000259" key="12">
    <source>
        <dbReference type="Pfam" id="PF04577"/>
    </source>
</evidence>
<evidence type="ECO:0000256" key="9">
    <source>
        <dbReference type="ARBA" id="ARBA00048317"/>
    </source>
</evidence>
<dbReference type="InterPro" id="IPR049625">
    <property type="entry name" value="Glyco_transf_61_cat"/>
</dbReference>
<gene>
    <name evidence="13" type="primary">Eogt</name>
    <name evidence="13" type="ORF">Bhyg_01739</name>
</gene>
<evidence type="ECO:0000256" key="5">
    <source>
        <dbReference type="ARBA" id="ARBA00022824"/>
    </source>
</evidence>
<organism evidence="13 14">
    <name type="scientific">Pseudolycoriella hygida</name>
    <dbReference type="NCBI Taxonomy" id="35572"/>
    <lineage>
        <taxon>Eukaryota</taxon>
        <taxon>Metazoa</taxon>
        <taxon>Ecdysozoa</taxon>
        <taxon>Arthropoda</taxon>
        <taxon>Hexapoda</taxon>
        <taxon>Insecta</taxon>
        <taxon>Pterygota</taxon>
        <taxon>Neoptera</taxon>
        <taxon>Endopterygota</taxon>
        <taxon>Diptera</taxon>
        <taxon>Nematocera</taxon>
        <taxon>Sciaroidea</taxon>
        <taxon>Sciaridae</taxon>
        <taxon>Pseudolycoriella</taxon>
    </lineage>
</organism>
<evidence type="ECO:0000256" key="8">
    <source>
        <dbReference type="ARBA" id="ARBA00042574"/>
    </source>
</evidence>
<dbReference type="PANTHER" id="PTHR20961:SF148">
    <property type="entry name" value="EGF DOMAIN-SPECIFIC O-LINKED N-ACETYLGLUCOSAMINE TRANSFERASE"/>
    <property type="match status" value="1"/>
</dbReference>
<evidence type="ECO:0000256" key="4">
    <source>
        <dbReference type="ARBA" id="ARBA00022729"/>
    </source>
</evidence>
<dbReference type="GO" id="GO:0097363">
    <property type="term" value="F:protein O-acetylglucosaminyltransferase activity"/>
    <property type="evidence" value="ECO:0007669"/>
    <property type="project" value="UniProtKB-EC"/>
</dbReference>
<dbReference type="Pfam" id="PF04577">
    <property type="entry name" value="Glyco_transf_61"/>
    <property type="match status" value="1"/>
</dbReference>
<evidence type="ECO:0000256" key="1">
    <source>
        <dbReference type="ARBA" id="ARBA00011970"/>
    </source>
</evidence>
<proteinExistence type="predicted"/>
<comment type="catalytic activity">
    <reaction evidence="10">
        <text>L-threonyl-[protein] + UDP-N-acetyl-alpha-D-glucosamine = 3-O-(N-acetyl-beta-D-glucosaminyl)-L-threonyl-[protein] + UDP + H(+)</text>
        <dbReference type="Rhea" id="RHEA:48908"/>
        <dbReference type="Rhea" id="RHEA-COMP:11060"/>
        <dbReference type="Rhea" id="RHEA-COMP:12252"/>
        <dbReference type="ChEBI" id="CHEBI:15378"/>
        <dbReference type="ChEBI" id="CHEBI:30013"/>
        <dbReference type="ChEBI" id="CHEBI:57705"/>
        <dbReference type="ChEBI" id="CHEBI:58223"/>
        <dbReference type="ChEBI" id="CHEBI:90840"/>
        <dbReference type="EC" id="2.4.1.255"/>
    </reaction>
</comment>
<dbReference type="GO" id="GO:0005788">
    <property type="term" value="C:endoplasmic reticulum lumen"/>
    <property type="evidence" value="ECO:0007669"/>
    <property type="project" value="TreeGrafter"/>
</dbReference>
<keyword evidence="5" id="KW-0256">Endoplasmic reticulum</keyword>
<dbReference type="OrthoDB" id="529273at2759"/>
<keyword evidence="6" id="KW-0325">Glycoprotein</keyword>
<feature type="chain" id="PRO_5040508428" description="EGF domain-specific O-linked N-acetylglucosamine transferase" evidence="11">
    <location>
        <begin position="24"/>
        <end position="526"/>
    </location>
</feature>
<evidence type="ECO:0000256" key="11">
    <source>
        <dbReference type="SAM" id="SignalP"/>
    </source>
</evidence>
<keyword evidence="3 13" id="KW-0808">Transferase</keyword>
<evidence type="ECO:0000256" key="7">
    <source>
        <dbReference type="ARBA" id="ARBA00040944"/>
    </source>
</evidence>
<evidence type="ECO:0000256" key="10">
    <source>
        <dbReference type="ARBA" id="ARBA00049432"/>
    </source>
</evidence>
<comment type="caution">
    <text evidence="13">The sequence shown here is derived from an EMBL/GenBank/DDBJ whole genome shotgun (WGS) entry which is preliminary data.</text>
</comment>
<feature type="domain" description="Glycosyltransferase 61 catalytic" evidence="12">
    <location>
        <begin position="339"/>
        <end position="438"/>
    </location>
</feature>
<keyword evidence="4 11" id="KW-0732">Signal</keyword>
<comment type="catalytic activity">
    <reaction evidence="9">
        <text>L-seryl-[protein] + UDP-N-acetyl-alpha-D-glucosamine = 3-O-(N-acetyl-beta-D-glucosaminyl)-L-seryl-[protein] + UDP + H(+)</text>
        <dbReference type="Rhea" id="RHEA:48904"/>
        <dbReference type="Rhea" id="RHEA-COMP:9863"/>
        <dbReference type="Rhea" id="RHEA-COMP:12251"/>
        <dbReference type="ChEBI" id="CHEBI:15378"/>
        <dbReference type="ChEBI" id="CHEBI:29999"/>
        <dbReference type="ChEBI" id="CHEBI:57705"/>
        <dbReference type="ChEBI" id="CHEBI:58223"/>
        <dbReference type="ChEBI" id="CHEBI:90838"/>
        <dbReference type="EC" id="2.4.1.255"/>
    </reaction>
</comment>
<feature type="signal peptide" evidence="11">
    <location>
        <begin position="1"/>
        <end position="23"/>
    </location>
</feature>
<dbReference type="EMBL" id="WJQU01000001">
    <property type="protein sequence ID" value="KAJ6646526.1"/>
    <property type="molecule type" value="Genomic_DNA"/>
</dbReference>
<reference evidence="13" key="1">
    <citation type="submission" date="2022-07" db="EMBL/GenBank/DDBJ databases">
        <authorList>
            <person name="Trinca V."/>
            <person name="Uliana J.V.C."/>
            <person name="Torres T.T."/>
            <person name="Ward R.J."/>
            <person name="Monesi N."/>
        </authorList>
    </citation>
    <scope>NUCLEOTIDE SEQUENCE</scope>
    <source>
        <strain evidence="13">HSMRA1968</strain>
        <tissue evidence="13">Whole embryos</tissue>
    </source>
</reference>
<dbReference type="EC" id="2.4.1.255" evidence="1"/>
<sequence length="526" mass="61842">MTFIIYVISVIIVDILRFHNVNGDNFSFINLPEPHLPYYFKRFPQIAIKCLESDECPSAYKNFLLNSNVHSDICWGYEYDCSFENAFSHPRCPGDHTGYVKSKQIQIETFYRQGDFGYIADQLREMRIMCEPLFPHDSMLECSNYLRFCRARNLMIDFTDLIKVTEPFRYKTDVLKPGQIGGYCKFHRERLESQLDHFSALQSWAPELRNFQEFNQRPVEANKCDRIIEKPTFIMKIDAGINMYHHFCDFFNLYMSMHGNMSHPEAFTTDVNILIWETFTYTSPFAETFKAFTQNPILDLKSFRGETVCFRNLVLPLLPRMIFGLYYNTPIVNGCEGSGLFQAFSDHVLHRLRIPLRKIDNKLRITFLVRRTKYRQILNGDELLKELRRNDDFEVRNVSYESITFSQQLEITRNTDIFIGMHGAGLTHLLFLPKWATIFELYHCEDPGCYSDLARLRGVHYITWEDKSKLIQQDDGHHPEGSHAKFTNFSFDKNEFVRLVNVAADNVRNHVDFKAFIGTRDSHDEL</sequence>
<evidence type="ECO:0000313" key="14">
    <source>
        <dbReference type="Proteomes" id="UP001151699"/>
    </source>
</evidence>
<name>A0A9Q0NA01_9DIPT</name>
<dbReference type="InterPro" id="IPR007657">
    <property type="entry name" value="Glycosyltransferase_61"/>
</dbReference>
<evidence type="ECO:0000256" key="6">
    <source>
        <dbReference type="ARBA" id="ARBA00023180"/>
    </source>
</evidence>
<protein>
    <recommendedName>
        <fullName evidence="7">EGF domain-specific O-linked N-acetylglucosamine transferase</fullName>
        <ecNumber evidence="1">2.4.1.255</ecNumber>
    </recommendedName>
    <alternativeName>
        <fullName evidence="8">Extracellular O-linked N-acetylglucosamine transferase</fullName>
    </alternativeName>
</protein>
<dbReference type="PANTHER" id="PTHR20961">
    <property type="entry name" value="GLYCOSYLTRANSFERASE"/>
    <property type="match status" value="1"/>
</dbReference>